<evidence type="ECO:0000313" key="3">
    <source>
        <dbReference type="Proteomes" id="UP001597440"/>
    </source>
</evidence>
<keyword evidence="3" id="KW-1185">Reference proteome</keyword>
<reference evidence="3" key="1">
    <citation type="journal article" date="2019" name="Int. J. Syst. Evol. Microbiol.">
        <title>The Global Catalogue of Microorganisms (GCM) 10K type strain sequencing project: providing services to taxonomists for standard genome sequencing and annotation.</title>
        <authorList>
            <consortium name="The Broad Institute Genomics Platform"/>
            <consortium name="The Broad Institute Genome Sequencing Center for Infectious Disease"/>
            <person name="Wu L."/>
            <person name="Ma J."/>
        </authorList>
    </citation>
    <scope>NUCLEOTIDE SEQUENCE [LARGE SCALE GENOMIC DNA]</scope>
    <source>
        <strain evidence="3">KCTC 52298</strain>
    </source>
</reference>
<accession>A0ABW5L9M4</accession>
<evidence type="ECO:0000313" key="2">
    <source>
        <dbReference type="EMBL" id="MFD2557080.1"/>
    </source>
</evidence>
<dbReference type="RefSeq" id="WP_210354536.1">
    <property type="nucleotide sequence ID" value="NZ_JAEQMU010000002.1"/>
</dbReference>
<comment type="caution">
    <text evidence="2">The sequence shown here is derived from an EMBL/GenBank/DDBJ whole genome shotgun (WGS) entry which is preliminary data.</text>
</comment>
<gene>
    <name evidence="2" type="ORF">ACFSQW_22005</name>
</gene>
<keyword evidence="1" id="KW-0812">Transmembrane</keyword>
<protein>
    <recommendedName>
        <fullName evidence="4">Signal transduction histidine kinase internal region domain-containing protein</fullName>
    </recommendedName>
</protein>
<dbReference type="SUPFAM" id="SSF55874">
    <property type="entry name" value="ATPase domain of HSP90 chaperone/DNA topoisomerase II/histidine kinase"/>
    <property type="match status" value="1"/>
</dbReference>
<name>A0ABW5L9M4_9SPHI</name>
<sequence>MNVRLSQSLVAKNKNLRLAIGLLIILTLLYLFNVGVLINYPFYIFVLFVLPHVFYCILYFVLFHNLWHWIPFIRVSMTLLVLLSTFWAVKYYYYVLLPSQGLVFFYAWEAGDEWALIKKIVKASLAIAAWMGIDYYYWEKYRVKREIARLERRLDEINHNHLLSGHFLRRLYELTRREQLRLSVKSLDFFQYVTNRMYSSKTRVAMEEEWRYAEILCGICTDRRFVITGTDCITPDIWNRSVPSLAIMTWIENAIEYSPDSLELPITLSWTVLPDGTQLQIKNHIGRDKLSQGTGNGLQLVDRLFDAFQSDDVFLSYEAVEDSYFIVTLHFKTYSYA</sequence>
<dbReference type="EMBL" id="JBHULD010000025">
    <property type="protein sequence ID" value="MFD2557080.1"/>
    <property type="molecule type" value="Genomic_DNA"/>
</dbReference>
<keyword evidence="1" id="KW-0472">Membrane</keyword>
<keyword evidence="1" id="KW-1133">Transmembrane helix</keyword>
<feature type="transmembrane region" description="Helical" evidence="1">
    <location>
        <begin position="42"/>
        <end position="62"/>
    </location>
</feature>
<dbReference type="Proteomes" id="UP001597440">
    <property type="component" value="Unassembled WGS sequence"/>
</dbReference>
<proteinExistence type="predicted"/>
<feature type="transmembrane region" description="Helical" evidence="1">
    <location>
        <begin position="16"/>
        <end position="36"/>
    </location>
</feature>
<evidence type="ECO:0008006" key="4">
    <source>
        <dbReference type="Google" id="ProtNLM"/>
    </source>
</evidence>
<organism evidence="2 3">
    <name type="scientific">Sphingobacterium tabacisoli</name>
    <dbReference type="NCBI Taxonomy" id="2044855"/>
    <lineage>
        <taxon>Bacteria</taxon>
        <taxon>Pseudomonadati</taxon>
        <taxon>Bacteroidota</taxon>
        <taxon>Sphingobacteriia</taxon>
        <taxon>Sphingobacteriales</taxon>
        <taxon>Sphingobacteriaceae</taxon>
        <taxon>Sphingobacterium</taxon>
    </lineage>
</organism>
<dbReference type="InterPro" id="IPR036890">
    <property type="entry name" value="HATPase_C_sf"/>
</dbReference>
<evidence type="ECO:0000256" key="1">
    <source>
        <dbReference type="SAM" id="Phobius"/>
    </source>
</evidence>